<dbReference type="GO" id="GO:0016209">
    <property type="term" value="F:antioxidant activity"/>
    <property type="evidence" value="ECO:0007669"/>
    <property type="project" value="InterPro"/>
</dbReference>
<evidence type="ECO:0000259" key="5">
    <source>
        <dbReference type="PROSITE" id="PS51352"/>
    </source>
</evidence>
<gene>
    <name evidence="6" type="ORF">CLV60_10874</name>
</gene>
<dbReference type="PANTHER" id="PTHR42852:SF6">
    <property type="entry name" value="THIOL:DISULFIDE INTERCHANGE PROTEIN DSBE"/>
    <property type="match status" value="1"/>
</dbReference>
<dbReference type="InterPro" id="IPR017937">
    <property type="entry name" value="Thioredoxin_CS"/>
</dbReference>
<protein>
    <submittedName>
        <fullName evidence="6">Thiol-disulfide isomerase/thioredoxin</fullName>
    </submittedName>
</protein>
<accession>A0A2P8FZR6</accession>
<dbReference type="GO" id="GO:0030313">
    <property type="term" value="C:cell envelope"/>
    <property type="evidence" value="ECO:0007669"/>
    <property type="project" value="UniProtKB-SubCell"/>
</dbReference>
<dbReference type="PANTHER" id="PTHR42852">
    <property type="entry name" value="THIOL:DISULFIDE INTERCHANGE PROTEIN DSBE"/>
    <property type="match status" value="1"/>
</dbReference>
<name>A0A2P8FZR6_9BACT</name>
<evidence type="ECO:0000256" key="2">
    <source>
        <dbReference type="ARBA" id="ARBA00022748"/>
    </source>
</evidence>
<comment type="caution">
    <text evidence="6">The sequence shown here is derived from an EMBL/GenBank/DDBJ whole genome shotgun (WGS) entry which is preliminary data.</text>
</comment>
<dbReference type="InterPro" id="IPR013766">
    <property type="entry name" value="Thioredoxin_domain"/>
</dbReference>
<evidence type="ECO:0000313" key="7">
    <source>
        <dbReference type="Proteomes" id="UP000241964"/>
    </source>
</evidence>
<dbReference type="Proteomes" id="UP000241964">
    <property type="component" value="Unassembled WGS sequence"/>
</dbReference>
<proteinExistence type="predicted"/>
<organism evidence="6 7">
    <name type="scientific">Dyadobacter jiangsuensis</name>
    <dbReference type="NCBI Taxonomy" id="1591085"/>
    <lineage>
        <taxon>Bacteria</taxon>
        <taxon>Pseudomonadati</taxon>
        <taxon>Bacteroidota</taxon>
        <taxon>Cytophagia</taxon>
        <taxon>Cytophagales</taxon>
        <taxon>Spirosomataceae</taxon>
        <taxon>Dyadobacter</taxon>
    </lineage>
</organism>
<sequence length="475" mass="54603">MKNTCVKTFVLILITTHFLAPKAMSQSAPADTPSDYFNRFNTFTQKNLNEASALLNIRKLASNKKAIESVRFIIHNSYAQVVINRPFPPGMDSTVIRERMRVRDFNKILLIKIMEDTSKVLPQTTNTLFLYSKIEDAAGNSAQLARLTEQFIQEELSDSDIYSNRAGRYGLMIYKKINSIPELKSLSQKLVQTVYNHLEKGQIPASETLDRFKSEERAWYRYLYAYANYLQSGKETDLSKKKDYLKKAFDYSPDLADINRKTAYFYDMILILEKEKDSFRDDYLTFLIDHAANQKDLLSVLLQITLQQPEYKEKLKAAYIKVKGSDANFGKYWIENVNQHAKAAHPISLSMLDKSTFSSKSGAGKWLLVDFWGTWCGPCCSEHPDMQKFYDSTLKNNADKITFLTIACHDTEDKVVNYMAEKKFTFPVAMSDNQIEKTYKVAGYPTKLLVTPEGKYLIVPFGADWVSFVKHYVDL</sequence>
<dbReference type="CDD" id="cd02966">
    <property type="entry name" value="TlpA_like_family"/>
    <property type="match status" value="1"/>
</dbReference>
<keyword evidence="3" id="KW-1015">Disulfide bond</keyword>
<evidence type="ECO:0000256" key="3">
    <source>
        <dbReference type="ARBA" id="ARBA00023157"/>
    </source>
</evidence>
<dbReference type="Pfam" id="PF00578">
    <property type="entry name" value="AhpC-TSA"/>
    <property type="match status" value="1"/>
</dbReference>
<dbReference type="InterPro" id="IPR050553">
    <property type="entry name" value="Thioredoxin_ResA/DsbE_sf"/>
</dbReference>
<dbReference type="SUPFAM" id="SSF52833">
    <property type="entry name" value="Thioredoxin-like"/>
    <property type="match status" value="1"/>
</dbReference>
<evidence type="ECO:0000313" key="6">
    <source>
        <dbReference type="EMBL" id="PSL27220.1"/>
    </source>
</evidence>
<dbReference type="PROSITE" id="PS00194">
    <property type="entry name" value="THIOREDOXIN_1"/>
    <property type="match status" value="1"/>
</dbReference>
<keyword evidence="6" id="KW-0413">Isomerase</keyword>
<dbReference type="InterPro" id="IPR000866">
    <property type="entry name" value="AhpC/TSA"/>
</dbReference>
<dbReference type="EMBL" id="PYAS01000008">
    <property type="protein sequence ID" value="PSL27220.1"/>
    <property type="molecule type" value="Genomic_DNA"/>
</dbReference>
<dbReference type="OrthoDB" id="6399635at2"/>
<dbReference type="GO" id="GO:0016853">
    <property type="term" value="F:isomerase activity"/>
    <property type="evidence" value="ECO:0007669"/>
    <property type="project" value="UniProtKB-KW"/>
</dbReference>
<comment type="subcellular location">
    <subcellularLocation>
        <location evidence="1">Cell envelope</location>
    </subcellularLocation>
</comment>
<evidence type="ECO:0000256" key="4">
    <source>
        <dbReference type="ARBA" id="ARBA00023284"/>
    </source>
</evidence>
<dbReference type="GO" id="GO:0016491">
    <property type="term" value="F:oxidoreductase activity"/>
    <property type="evidence" value="ECO:0007669"/>
    <property type="project" value="InterPro"/>
</dbReference>
<dbReference type="InterPro" id="IPR036249">
    <property type="entry name" value="Thioredoxin-like_sf"/>
</dbReference>
<keyword evidence="2" id="KW-0201">Cytochrome c-type biogenesis</keyword>
<evidence type="ECO:0000256" key="1">
    <source>
        <dbReference type="ARBA" id="ARBA00004196"/>
    </source>
</evidence>
<dbReference type="AlphaFoldDB" id="A0A2P8FZR6"/>
<dbReference type="PROSITE" id="PS51352">
    <property type="entry name" value="THIOREDOXIN_2"/>
    <property type="match status" value="1"/>
</dbReference>
<keyword evidence="7" id="KW-1185">Reference proteome</keyword>
<keyword evidence="4" id="KW-0676">Redox-active center</keyword>
<feature type="domain" description="Thioredoxin" evidence="5">
    <location>
        <begin position="338"/>
        <end position="475"/>
    </location>
</feature>
<dbReference type="RefSeq" id="WP_106596634.1">
    <property type="nucleotide sequence ID" value="NZ_PYAS01000008.1"/>
</dbReference>
<reference evidence="6 7" key="1">
    <citation type="submission" date="2018-03" db="EMBL/GenBank/DDBJ databases">
        <title>Genomic Encyclopedia of Archaeal and Bacterial Type Strains, Phase II (KMG-II): from individual species to whole genera.</title>
        <authorList>
            <person name="Goeker M."/>
        </authorList>
    </citation>
    <scope>NUCLEOTIDE SEQUENCE [LARGE SCALE GENOMIC DNA]</scope>
    <source>
        <strain evidence="6 7">DSM 29057</strain>
    </source>
</reference>
<dbReference type="Gene3D" id="3.40.30.10">
    <property type="entry name" value="Glutaredoxin"/>
    <property type="match status" value="1"/>
</dbReference>
<dbReference type="GO" id="GO:0017004">
    <property type="term" value="P:cytochrome complex assembly"/>
    <property type="evidence" value="ECO:0007669"/>
    <property type="project" value="UniProtKB-KW"/>
</dbReference>